<accession>A0A2I0VDU1</accession>
<dbReference type="EMBL" id="KZ503767">
    <property type="protein sequence ID" value="PKU61572.1"/>
    <property type="molecule type" value="Genomic_DNA"/>
</dbReference>
<dbReference type="OrthoDB" id="992831at2759"/>
<organism evidence="2 3">
    <name type="scientific">Dendrobium catenatum</name>
    <dbReference type="NCBI Taxonomy" id="906689"/>
    <lineage>
        <taxon>Eukaryota</taxon>
        <taxon>Viridiplantae</taxon>
        <taxon>Streptophyta</taxon>
        <taxon>Embryophyta</taxon>
        <taxon>Tracheophyta</taxon>
        <taxon>Spermatophyta</taxon>
        <taxon>Magnoliopsida</taxon>
        <taxon>Liliopsida</taxon>
        <taxon>Asparagales</taxon>
        <taxon>Orchidaceae</taxon>
        <taxon>Epidendroideae</taxon>
        <taxon>Malaxideae</taxon>
        <taxon>Dendrobiinae</taxon>
        <taxon>Dendrobium</taxon>
    </lineage>
</organism>
<protein>
    <submittedName>
        <fullName evidence="2">Uncharacterized protein</fullName>
    </submittedName>
</protein>
<keyword evidence="1" id="KW-0175">Coiled coil</keyword>
<reference evidence="2 3" key="1">
    <citation type="journal article" date="2016" name="Sci. Rep.">
        <title>The Dendrobium catenatum Lindl. genome sequence provides insights into polysaccharide synthase, floral development and adaptive evolution.</title>
        <authorList>
            <person name="Zhang G.Q."/>
            <person name="Xu Q."/>
            <person name="Bian C."/>
            <person name="Tsai W.C."/>
            <person name="Yeh C.M."/>
            <person name="Liu K.W."/>
            <person name="Yoshida K."/>
            <person name="Zhang L.S."/>
            <person name="Chang S.B."/>
            <person name="Chen F."/>
            <person name="Shi Y."/>
            <person name="Su Y.Y."/>
            <person name="Zhang Y.Q."/>
            <person name="Chen L.J."/>
            <person name="Yin Y."/>
            <person name="Lin M."/>
            <person name="Huang H."/>
            <person name="Deng H."/>
            <person name="Wang Z.W."/>
            <person name="Zhu S.L."/>
            <person name="Zhao X."/>
            <person name="Deng C."/>
            <person name="Niu S.C."/>
            <person name="Huang J."/>
            <person name="Wang M."/>
            <person name="Liu G.H."/>
            <person name="Yang H.J."/>
            <person name="Xiao X.J."/>
            <person name="Hsiao Y.Y."/>
            <person name="Wu W.L."/>
            <person name="Chen Y.Y."/>
            <person name="Mitsuda N."/>
            <person name="Ohme-Takagi M."/>
            <person name="Luo Y.B."/>
            <person name="Van de Peer Y."/>
            <person name="Liu Z.J."/>
        </authorList>
    </citation>
    <scope>NUCLEOTIDE SEQUENCE [LARGE SCALE GENOMIC DNA]</scope>
    <source>
        <tissue evidence="2">The whole plant</tissue>
    </source>
</reference>
<evidence type="ECO:0000313" key="3">
    <source>
        <dbReference type="Proteomes" id="UP000233837"/>
    </source>
</evidence>
<feature type="coiled-coil region" evidence="1">
    <location>
        <begin position="45"/>
        <end position="72"/>
    </location>
</feature>
<dbReference type="Proteomes" id="UP000233837">
    <property type="component" value="Unassembled WGS sequence"/>
</dbReference>
<evidence type="ECO:0000313" key="2">
    <source>
        <dbReference type="EMBL" id="PKU61572.1"/>
    </source>
</evidence>
<dbReference type="PANTHER" id="PTHR37707">
    <property type="entry name" value="MATERNAL EFFECT EMBRYO ARREST 9"/>
    <property type="match status" value="1"/>
</dbReference>
<evidence type="ECO:0000256" key="1">
    <source>
        <dbReference type="SAM" id="Coils"/>
    </source>
</evidence>
<gene>
    <name evidence="2" type="ORF">MA16_Dca015011</name>
</gene>
<name>A0A2I0VDU1_9ASPA</name>
<dbReference type="PANTHER" id="PTHR37707:SF1">
    <property type="entry name" value="MATERNAL EFFECT EMBRYO ARREST 9"/>
    <property type="match status" value="1"/>
</dbReference>
<keyword evidence="3" id="KW-1185">Reference proteome</keyword>
<dbReference type="STRING" id="906689.A0A2I0VDU1"/>
<dbReference type="AlphaFoldDB" id="A0A2I0VDU1"/>
<sequence>MEALFSQLSVLANDALDNKDFNPSRIEELLQLFELEARASLAAAEAEHLKSAGKAEAAMKEAENELNSILDAATEDFPSYSAKVDSAAGASENYMEAAIAAAMATMKSTFASSKIQPS</sequence>
<reference evidence="2 3" key="2">
    <citation type="journal article" date="2017" name="Nature">
        <title>The Apostasia genome and the evolution of orchids.</title>
        <authorList>
            <person name="Zhang G.Q."/>
            <person name="Liu K.W."/>
            <person name="Li Z."/>
            <person name="Lohaus R."/>
            <person name="Hsiao Y.Y."/>
            <person name="Niu S.C."/>
            <person name="Wang J.Y."/>
            <person name="Lin Y.C."/>
            <person name="Xu Q."/>
            <person name="Chen L.J."/>
            <person name="Yoshida K."/>
            <person name="Fujiwara S."/>
            <person name="Wang Z.W."/>
            <person name="Zhang Y.Q."/>
            <person name="Mitsuda N."/>
            <person name="Wang M."/>
            <person name="Liu G.H."/>
            <person name="Pecoraro L."/>
            <person name="Huang H.X."/>
            <person name="Xiao X.J."/>
            <person name="Lin M."/>
            <person name="Wu X.Y."/>
            <person name="Wu W.L."/>
            <person name="Chen Y.Y."/>
            <person name="Chang S.B."/>
            <person name="Sakamoto S."/>
            <person name="Ohme-Takagi M."/>
            <person name="Yagi M."/>
            <person name="Zeng S.J."/>
            <person name="Shen C.Y."/>
            <person name="Yeh C.M."/>
            <person name="Luo Y.B."/>
            <person name="Tsai W.C."/>
            <person name="Van de Peer Y."/>
            <person name="Liu Z.J."/>
        </authorList>
    </citation>
    <scope>NUCLEOTIDE SEQUENCE [LARGE SCALE GENOMIC DNA]</scope>
    <source>
        <tissue evidence="2">The whole plant</tissue>
    </source>
</reference>
<proteinExistence type="predicted"/>